<name>A0ABQ1UZ96_9BACT</name>
<evidence type="ECO:0000313" key="1">
    <source>
        <dbReference type="EMBL" id="GGF31567.1"/>
    </source>
</evidence>
<keyword evidence="2" id="KW-1185">Reference proteome</keyword>
<reference evidence="2" key="1">
    <citation type="journal article" date="2019" name="Int. J. Syst. Evol. Microbiol.">
        <title>The Global Catalogue of Microorganisms (GCM) 10K type strain sequencing project: providing services to taxonomists for standard genome sequencing and annotation.</title>
        <authorList>
            <consortium name="The Broad Institute Genomics Platform"/>
            <consortium name="The Broad Institute Genome Sequencing Center for Infectious Disease"/>
            <person name="Wu L."/>
            <person name="Ma J."/>
        </authorList>
    </citation>
    <scope>NUCLEOTIDE SEQUENCE [LARGE SCALE GENOMIC DNA]</scope>
    <source>
        <strain evidence="2">CGMCC 1.15407</strain>
    </source>
</reference>
<proteinExistence type="predicted"/>
<gene>
    <name evidence="1" type="ORF">GCM10011339_19730</name>
</gene>
<sequence>MNYPLNIWLCLYKNLKKGDYEDERKRNRNATTFVTTRYRKDVEQAD</sequence>
<evidence type="ECO:0000313" key="2">
    <source>
        <dbReference type="Proteomes" id="UP000647339"/>
    </source>
</evidence>
<dbReference type="Proteomes" id="UP000647339">
    <property type="component" value="Unassembled WGS sequence"/>
</dbReference>
<dbReference type="EMBL" id="BMIU01000008">
    <property type="protein sequence ID" value="GGF31567.1"/>
    <property type="molecule type" value="Genomic_DNA"/>
</dbReference>
<comment type="caution">
    <text evidence="1">The sequence shown here is derived from an EMBL/GenBank/DDBJ whole genome shotgun (WGS) entry which is preliminary data.</text>
</comment>
<protein>
    <submittedName>
        <fullName evidence="1">Uncharacterized protein</fullName>
    </submittedName>
</protein>
<accession>A0ABQ1UZ96</accession>
<organism evidence="1 2">
    <name type="scientific">Echinicola rosea</name>
    <dbReference type="NCBI Taxonomy" id="1807691"/>
    <lineage>
        <taxon>Bacteria</taxon>
        <taxon>Pseudomonadati</taxon>
        <taxon>Bacteroidota</taxon>
        <taxon>Cytophagia</taxon>
        <taxon>Cytophagales</taxon>
        <taxon>Cyclobacteriaceae</taxon>
        <taxon>Echinicola</taxon>
    </lineage>
</organism>